<reference evidence="9 10" key="3">
    <citation type="journal article" date="2017" name="G3 (Bethesda)">
        <title>Comparative analysis highlights variable genome content of wheat rusts and divergence of the mating loci.</title>
        <authorList>
            <person name="Cuomo C.A."/>
            <person name="Bakkeren G."/>
            <person name="Khalil H.B."/>
            <person name="Panwar V."/>
            <person name="Joly D."/>
            <person name="Linning R."/>
            <person name="Sakthikumar S."/>
            <person name="Song X."/>
            <person name="Adiconis X."/>
            <person name="Fan L."/>
            <person name="Goldberg J.M."/>
            <person name="Levin J.Z."/>
            <person name="Young S."/>
            <person name="Zeng Q."/>
            <person name="Anikster Y."/>
            <person name="Bruce M."/>
            <person name="Wang M."/>
            <person name="Yin C."/>
            <person name="McCallum B."/>
            <person name="Szabo L.J."/>
            <person name="Hulbert S."/>
            <person name="Chen X."/>
            <person name="Fellers J.P."/>
        </authorList>
    </citation>
    <scope>NUCLEOTIDE SEQUENCE</scope>
    <source>
        <strain evidence="10">Isolate 1-1 / race 1 (BBBD)</strain>
        <strain evidence="9">isolate 1-1 / race 1 (BBBD)</strain>
    </source>
</reference>
<dbReference type="InterPro" id="IPR012919">
    <property type="entry name" value="SUN_dom"/>
</dbReference>
<feature type="coiled-coil region" evidence="5">
    <location>
        <begin position="746"/>
        <end position="816"/>
    </location>
</feature>
<dbReference type="GO" id="GO:0034993">
    <property type="term" value="C:meiotic nuclear membrane microtubule tethering complex"/>
    <property type="evidence" value="ECO:0007669"/>
    <property type="project" value="TreeGrafter"/>
</dbReference>
<dbReference type="Proteomes" id="UP000005240">
    <property type="component" value="Unassembled WGS sequence"/>
</dbReference>
<dbReference type="InterPro" id="IPR045119">
    <property type="entry name" value="SUN1-5"/>
</dbReference>
<evidence type="ECO:0000256" key="6">
    <source>
        <dbReference type="SAM" id="MobiDB-lite"/>
    </source>
</evidence>
<evidence type="ECO:0000313" key="9">
    <source>
        <dbReference type="EnsemblFungi" id="PTTG_03134-t43_1-p1"/>
    </source>
</evidence>
<dbReference type="EnsemblFungi" id="PTTG_03134-t43_2">
    <property type="protein sequence ID" value="PTTG_03134-t43_2-p1"/>
    <property type="gene ID" value="PTTG_03134"/>
</dbReference>
<dbReference type="VEuPathDB" id="FungiDB:PTTG_03134"/>
<protein>
    <submittedName>
        <fullName evidence="9">SUN domain-containing protein</fullName>
    </submittedName>
</protein>
<feature type="compositionally biased region" description="Low complexity" evidence="6">
    <location>
        <begin position="96"/>
        <end position="113"/>
    </location>
</feature>
<gene>
    <name evidence="8" type="ORF">PTTG_03134</name>
</gene>
<evidence type="ECO:0000259" key="7">
    <source>
        <dbReference type="PROSITE" id="PS51469"/>
    </source>
</evidence>
<feature type="region of interest" description="Disordered" evidence="6">
    <location>
        <begin position="33"/>
        <end position="54"/>
    </location>
</feature>
<reference evidence="9" key="4">
    <citation type="submission" date="2025-05" db="UniProtKB">
        <authorList>
            <consortium name="EnsemblFungi"/>
        </authorList>
    </citation>
    <scope>IDENTIFICATION</scope>
    <source>
        <strain evidence="9">isolate 1-1 / race 1 (BBBD)</strain>
    </source>
</reference>
<keyword evidence="2" id="KW-0812">Transmembrane</keyword>
<dbReference type="PANTHER" id="PTHR12911">
    <property type="entry name" value="SAD1/UNC-84-LIKE PROTEIN-RELATED"/>
    <property type="match status" value="1"/>
</dbReference>
<feature type="compositionally biased region" description="Basic and acidic residues" evidence="6">
    <location>
        <begin position="356"/>
        <end position="376"/>
    </location>
</feature>
<accession>A0A180H087</accession>
<feature type="compositionally biased region" description="Basic and acidic residues" evidence="6">
    <location>
        <begin position="446"/>
        <end position="460"/>
    </location>
</feature>
<proteinExistence type="predicted"/>
<evidence type="ECO:0000256" key="2">
    <source>
        <dbReference type="ARBA" id="ARBA00022692"/>
    </source>
</evidence>
<keyword evidence="3" id="KW-1133">Transmembrane helix</keyword>
<feature type="compositionally biased region" description="Polar residues" evidence="6">
    <location>
        <begin position="263"/>
        <end position="323"/>
    </location>
</feature>
<dbReference type="EnsemblFungi" id="PTTG_03134-t43_1">
    <property type="protein sequence ID" value="PTTG_03134-t43_1-p1"/>
    <property type="gene ID" value="PTTG_03134"/>
</dbReference>
<evidence type="ECO:0000313" key="8">
    <source>
        <dbReference type="EMBL" id="OAV97902.1"/>
    </source>
</evidence>
<dbReference type="Pfam" id="PF07738">
    <property type="entry name" value="Sad1_UNC"/>
    <property type="match status" value="2"/>
</dbReference>
<dbReference type="OrthoDB" id="2504740at2759"/>
<keyword evidence="4" id="KW-0472">Membrane</keyword>
<dbReference type="AlphaFoldDB" id="A0A180H087"/>
<evidence type="ECO:0000313" key="10">
    <source>
        <dbReference type="Proteomes" id="UP000005240"/>
    </source>
</evidence>
<dbReference type="PROSITE" id="PS51469">
    <property type="entry name" value="SUN"/>
    <property type="match status" value="1"/>
</dbReference>
<evidence type="ECO:0000256" key="5">
    <source>
        <dbReference type="SAM" id="Coils"/>
    </source>
</evidence>
<feature type="region of interest" description="Disordered" evidence="6">
    <location>
        <begin position="261"/>
        <end position="536"/>
    </location>
</feature>
<dbReference type="EMBL" id="ADAS02000010">
    <property type="protein sequence ID" value="OAV97901.1"/>
    <property type="molecule type" value="Genomic_DNA"/>
</dbReference>
<evidence type="ECO:0000256" key="1">
    <source>
        <dbReference type="ARBA" id="ARBA00004370"/>
    </source>
</evidence>
<dbReference type="PANTHER" id="PTHR12911:SF8">
    <property type="entry name" value="KLAROID PROTEIN-RELATED"/>
    <property type="match status" value="1"/>
</dbReference>
<organism evidence="8">
    <name type="scientific">Puccinia triticina (isolate 1-1 / race 1 (BBBD))</name>
    <name type="common">Brown leaf rust fungus</name>
    <dbReference type="NCBI Taxonomy" id="630390"/>
    <lineage>
        <taxon>Eukaryota</taxon>
        <taxon>Fungi</taxon>
        <taxon>Dikarya</taxon>
        <taxon>Basidiomycota</taxon>
        <taxon>Pucciniomycotina</taxon>
        <taxon>Pucciniomycetes</taxon>
        <taxon>Pucciniales</taxon>
        <taxon>Pucciniaceae</taxon>
        <taxon>Puccinia</taxon>
    </lineage>
</organism>
<dbReference type="EMBL" id="ADAS02000010">
    <property type="protein sequence ID" value="OAV97902.1"/>
    <property type="molecule type" value="Genomic_DNA"/>
</dbReference>
<keyword evidence="5" id="KW-0175">Coiled coil</keyword>
<comment type="subcellular location">
    <subcellularLocation>
        <location evidence="1">Membrane</location>
    </subcellularLocation>
</comment>
<feature type="region of interest" description="Disordered" evidence="6">
    <location>
        <begin position="70"/>
        <end position="113"/>
    </location>
</feature>
<dbReference type="GO" id="GO:0043495">
    <property type="term" value="F:protein-membrane adaptor activity"/>
    <property type="evidence" value="ECO:0007669"/>
    <property type="project" value="TreeGrafter"/>
</dbReference>
<name>A0A180H087_PUCT1</name>
<feature type="compositionally biased region" description="Polar residues" evidence="6">
    <location>
        <begin position="514"/>
        <end position="532"/>
    </location>
</feature>
<feature type="compositionally biased region" description="Basic and acidic residues" evidence="6">
    <location>
        <begin position="593"/>
        <end position="605"/>
    </location>
</feature>
<evidence type="ECO:0000256" key="4">
    <source>
        <dbReference type="ARBA" id="ARBA00023136"/>
    </source>
</evidence>
<feature type="region of interest" description="Disordered" evidence="6">
    <location>
        <begin position="221"/>
        <end position="247"/>
    </location>
</feature>
<feature type="region of interest" description="Disordered" evidence="6">
    <location>
        <begin position="1126"/>
        <end position="1145"/>
    </location>
</feature>
<feature type="compositionally biased region" description="Basic residues" evidence="6">
    <location>
        <begin position="381"/>
        <end position="394"/>
    </location>
</feature>
<dbReference type="STRING" id="630390.A0A180H087"/>
<keyword evidence="10" id="KW-1185">Reference proteome</keyword>
<sequence>MRSWGSLFRWSIGYDGLELSSCNHLQTENCQNRSTASSAELPMFSTETPPQARRKSFKAFTTQLVNPLHRVQQQHHPLQPPLPPSMPDRTDHRQPDSSTAPQQPQPQQHLPPSASLILGQTSKVNPRLPRPSSSAITLSSVPYSYAYGAAGSPPQLASKKTSNSAQTVDTTDSISPRSRSSRGRQPALHPDDMSIASVSSDKNGPEPAQIRYARLNQRLQNTGSAHAPSQPPPPKVIVPKPKSTHLNDTSVNIASAFERAQMASRSNAPQSSNTQDRNPLQQNSHHFTRPENLQPSYNRPIPSTSNQQDDQYTTSELNQSQQANKKRKKPRRSIDPSYKYRPGDSASSDSEAGEGIADKRLRREKKARLEQEKQEHQSGTAKKRTVSKRRRTNSRRSNGSDDLTDSDEDTGPGIAATRGRRIPKENQPGNASAGENVNRRHKDGSRKKDTNQRTDSRSDMNDDDGSEVEPTRPKRQAVQSLDNDATPHARKQQPSATYFLSDPEASMPPEESARNQSYDQEHTVGTTESSRSALRLSGDSYDFAEEERIVKALGKQQTRQQHPLATETSIGDGSTSDHHRQESSPNFGWAGSSRERIRSDDHACRSDSGMREIEEIIASSRQTAHSKPEKPWVLPLPIPHQKTSIPTIIEESEHELRKQPDTLLFNSIPESLGTKWGKQLISLLSHLFRAEFWNRFTWLVLMGSVALALLINSLKTGDISFPLLSLFSSKRASSTFSAPTAEIQNLAELIERLKSLESAVTTISVEQRQDSKNLQQSLVRDKIELDYKVGKLELKLEEEEKVRGSLEDKVQRKVDQGVKGLRTDLESVIIGHRHDHGQLEKIKQTVEGLGGRLESLDNSNANSVTRDEARVMIEQVWSVKGRDGSSVDLEKLKQSVLKSIDQEGYVTKAQIGKLLESELQVMGTGFEHQLDSKLVKIRQELQAPRSRTRNLDGSVSGEVMESVQGMIEEAIERYSQDEIGKRDFALYSGGARVIPQLTSNTYEISVKSWSQKFIGLVTGADSVIRGRGPITALSPEVELGKCWPIAGPQGHLAVYLSRKILVTEVSIEHVSKSLAYELDSAPREIEVWSIEDSTKLLDVVYDPNLPARIQTFKVPAHLNYVSAPSENQLDTGASENGAPTDAASTAQTPVLRQGILFKIKSNHGNPYYTCVYRFRVHGLMESELNLK</sequence>
<feature type="region of interest" description="Disordered" evidence="6">
    <location>
        <begin position="152"/>
        <end position="206"/>
    </location>
</feature>
<evidence type="ECO:0000256" key="3">
    <source>
        <dbReference type="ARBA" id="ARBA00022989"/>
    </source>
</evidence>
<reference evidence="8" key="2">
    <citation type="submission" date="2016-05" db="EMBL/GenBank/DDBJ databases">
        <title>Comparative analysis highlights variable genome content of wheat rusts and divergence of the mating loci.</title>
        <authorList>
            <person name="Cuomo C.A."/>
            <person name="Bakkeren G."/>
            <person name="Szabo L."/>
            <person name="Khalil H."/>
            <person name="Joly D."/>
            <person name="Goldberg J."/>
            <person name="Young S."/>
            <person name="Zeng Q."/>
            <person name="Fellers J."/>
        </authorList>
    </citation>
    <scope>NUCLEOTIDE SEQUENCE [LARGE SCALE GENOMIC DNA]</scope>
    <source>
        <strain evidence="8">1-1 BBBD Race 1</strain>
    </source>
</reference>
<feature type="compositionally biased region" description="Polar residues" evidence="6">
    <location>
        <begin position="158"/>
        <end position="172"/>
    </location>
</feature>
<reference evidence="8" key="1">
    <citation type="submission" date="2009-11" db="EMBL/GenBank/DDBJ databases">
        <authorList>
            <consortium name="The Broad Institute Genome Sequencing Platform"/>
            <person name="Ward D."/>
            <person name="Feldgarden M."/>
            <person name="Earl A."/>
            <person name="Young S.K."/>
            <person name="Zeng Q."/>
            <person name="Koehrsen M."/>
            <person name="Alvarado L."/>
            <person name="Berlin A."/>
            <person name="Bochicchio J."/>
            <person name="Borenstein D."/>
            <person name="Chapman S.B."/>
            <person name="Chen Z."/>
            <person name="Engels R."/>
            <person name="Freedman E."/>
            <person name="Gellesch M."/>
            <person name="Goldberg J."/>
            <person name="Griggs A."/>
            <person name="Gujja S."/>
            <person name="Heilman E."/>
            <person name="Heiman D."/>
            <person name="Hepburn T."/>
            <person name="Howarth C."/>
            <person name="Jen D."/>
            <person name="Larson L."/>
            <person name="Lewis B."/>
            <person name="Mehta T."/>
            <person name="Park D."/>
            <person name="Pearson M."/>
            <person name="Roberts A."/>
            <person name="Saif S."/>
            <person name="Shea T."/>
            <person name="Shenoy N."/>
            <person name="Sisk P."/>
            <person name="Stolte C."/>
            <person name="Sykes S."/>
            <person name="Thomson T."/>
            <person name="Walk T."/>
            <person name="White J."/>
            <person name="Yandava C."/>
            <person name="Izard J."/>
            <person name="Baranova O.V."/>
            <person name="Blanton J.M."/>
            <person name="Tanner A.C."/>
            <person name="Dewhirst F.E."/>
            <person name="Haas B."/>
            <person name="Nusbaum C."/>
            <person name="Birren B."/>
        </authorList>
    </citation>
    <scope>NUCLEOTIDE SEQUENCE [LARGE SCALE GENOMIC DNA]</scope>
    <source>
        <strain evidence="8">1-1 BBBD Race 1</strain>
    </source>
</reference>
<feature type="compositionally biased region" description="Polar residues" evidence="6">
    <location>
        <begin position="555"/>
        <end position="574"/>
    </location>
</feature>
<feature type="domain" description="SUN" evidence="7">
    <location>
        <begin position="990"/>
        <end position="1181"/>
    </location>
</feature>
<feature type="region of interest" description="Disordered" evidence="6">
    <location>
        <begin position="553"/>
        <end position="605"/>
    </location>
</feature>
<dbReference type="Gene3D" id="2.60.120.260">
    <property type="entry name" value="Galactose-binding domain-like"/>
    <property type="match status" value="1"/>
</dbReference>